<evidence type="ECO:0000256" key="1">
    <source>
        <dbReference type="SAM" id="SignalP"/>
    </source>
</evidence>
<reference evidence="2 3" key="1">
    <citation type="submission" date="2021-04" db="EMBL/GenBank/DDBJ databases">
        <title>Description of novel Flavobacterium sp. F-328.</title>
        <authorList>
            <person name="Saticioglu I.B."/>
        </authorList>
    </citation>
    <scope>NUCLEOTIDE SEQUENCE [LARGE SCALE GENOMIC DNA]</scope>
    <source>
        <strain evidence="2 3">F-328</strain>
    </source>
</reference>
<keyword evidence="3" id="KW-1185">Reference proteome</keyword>
<protein>
    <recommendedName>
        <fullName evidence="4">Secreted protein</fullName>
    </recommendedName>
</protein>
<evidence type="ECO:0000313" key="3">
    <source>
        <dbReference type="Proteomes" id="UP000679008"/>
    </source>
</evidence>
<name>A0ABS5D181_9FLAO</name>
<dbReference type="EMBL" id="JAGPXB010000002">
    <property type="protein sequence ID" value="MBQ0907780.1"/>
    <property type="molecule type" value="Genomic_DNA"/>
</dbReference>
<sequence length="89" mass="10148">MITITVPKKLVILAFFLCSFFCVKGKTVWQNQTHAKKGNISNSIPQLQNGFCCFGQSQVLKEFKKNISSYHQSFGSQRKRKGKVAYEVK</sequence>
<evidence type="ECO:0000313" key="2">
    <source>
        <dbReference type="EMBL" id="MBQ0907780.1"/>
    </source>
</evidence>
<dbReference type="Proteomes" id="UP000679008">
    <property type="component" value="Unassembled WGS sequence"/>
</dbReference>
<feature type="signal peptide" evidence="1">
    <location>
        <begin position="1"/>
        <end position="25"/>
    </location>
</feature>
<feature type="chain" id="PRO_5047368985" description="Secreted protein" evidence="1">
    <location>
        <begin position="26"/>
        <end position="89"/>
    </location>
</feature>
<gene>
    <name evidence="2" type="ORF">KBJ98_03580</name>
</gene>
<evidence type="ECO:0008006" key="4">
    <source>
        <dbReference type="Google" id="ProtNLM"/>
    </source>
</evidence>
<keyword evidence="1" id="KW-0732">Signal</keyword>
<proteinExistence type="predicted"/>
<organism evidence="2 3">
    <name type="scientific">Flavobacterium erciyesense</name>
    <dbReference type="NCBI Taxonomy" id="2825842"/>
    <lineage>
        <taxon>Bacteria</taxon>
        <taxon>Pseudomonadati</taxon>
        <taxon>Bacteroidota</taxon>
        <taxon>Flavobacteriia</taxon>
        <taxon>Flavobacteriales</taxon>
        <taxon>Flavobacteriaceae</taxon>
        <taxon>Flavobacterium</taxon>
    </lineage>
</organism>
<accession>A0ABS5D181</accession>
<dbReference type="RefSeq" id="WP_210788313.1">
    <property type="nucleotide sequence ID" value="NZ_JAGPXB010000002.1"/>
</dbReference>
<comment type="caution">
    <text evidence="2">The sequence shown here is derived from an EMBL/GenBank/DDBJ whole genome shotgun (WGS) entry which is preliminary data.</text>
</comment>